<dbReference type="Gene3D" id="2.90.10.10">
    <property type="entry name" value="Bulb-type lectin domain"/>
    <property type="match status" value="3"/>
</dbReference>
<dbReference type="OrthoDB" id="2161183at2759"/>
<proteinExistence type="predicted"/>
<dbReference type="SUPFAM" id="SSF51110">
    <property type="entry name" value="alpha-D-mannose-specific plant lectins"/>
    <property type="match status" value="3"/>
</dbReference>
<sequence>MPSYHWLFLNLPRVKDFNTTQSLVILRFSTQWPAISSKDSAIVRSIDLLKHSRLKSRNNPFNYQSNQKILWTPNFTTSIYKAVLSNNGDLLVKDTTNNRLLWKSVNNVTRTDPPYKLSILDEGRVVVTSKAGVEVWESWPIRNMNQGMNIYSSIRICYDKCEICVIKVPVIEITSSTTTLATTTTTSFKTTSTNTATTTTATPTPTPKPEPNETTTCYIEGQWQYTCSGTNNCPPCWIISDKWDCYDKVNGQCPNWSGMMDVQKQGSKTNTSGSNSCHTDGDSDSKTNSENWNAQMSGNNGWSSQRGSSNGISPAITNGHSSSDTVDSRRSDSISDALTNSKTVESGWSSSKSDTVGNSYSHTERSTNTYSTSKTLSNEVSQSLQTAKSIEEGKESSINTQQTFTINFEFNIREGTCAIPAFFSLVEAASVAWACRDDKGKTIVLSNKVQALASYIPCFSDDPFQFSNVNPEYNNRIDSGTARNTLASGQILFPGDVLKSSNGRFNMELQRDGNLIIKRFTEPIWQSNIKFLANNSPRARITEKGHLIVEAKNFLVEQYRKDQYITVWSSSPMHLNYTTGVFGDGYAFILSDKNGRGVMYDGVGAALWNTNTRSGYKYPEEYQMPVIDAIYPTGPPYDDQIDPHNTIDNKVELLKQSSIISVDKSCSNGLKQNQGIVSPNGRFKFILEDSGNLVFKDGSRTMWSTRTAHTWYGKAPYKVYLTHRGEIAVKDSRGYVLWQSANMDLESKAPNQLE</sequence>
<organism evidence="3 4">
    <name type="scientific">Conidiobolus coronatus (strain ATCC 28846 / CBS 209.66 / NRRL 28638)</name>
    <name type="common">Delacroixia coronata</name>
    <dbReference type="NCBI Taxonomy" id="796925"/>
    <lineage>
        <taxon>Eukaryota</taxon>
        <taxon>Fungi</taxon>
        <taxon>Fungi incertae sedis</taxon>
        <taxon>Zoopagomycota</taxon>
        <taxon>Entomophthoromycotina</taxon>
        <taxon>Entomophthoromycetes</taxon>
        <taxon>Entomophthorales</taxon>
        <taxon>Ancylistaceae</taxon>
        <taxon>Conidiobolus</taxon>
    </lineage>
</organism>
<evidence type="ECO:0000313" key="3">
    <source>
        <dbReference type="EMBL" id="KXN65043.1"/>
    </source>
</evidence>
<feature type="compositionally biased region" description="Polar residues" evidence="1">
    <location>
        <begin position="337"/>
        <end position="378"/>
    </location>
</feature>
<feature type="region of interest" description="Disordered" evidence="1">
    <location>
        <begin position="184"/>
        <end position="212"/>
    </location>
</feature>
<dbReference type="SMART" id="SM00108">
    <property type="entry name" value="B_lectin"/>
    <property type="match status" value="1"/>
</dbReference>
<dbReference type="InterPro" id="IPR036426">
    <property type="entry name" value="Bulb-type_lectin_dom_sf"/>
</dbReference>
<protein>
    <recommendedName>
        <fullName evidence="2">Bulb-type lectin domain-containing protein</fullName>
    </recommendedName>
</protein>
<feature type="compositionally biased region" description="Polar residues" evidence="1">
    <location>
        <begin position="288"/>
        <end position="320"/>
    </location>
</feature>
<dbReference type="PROSITE" id="PS50927">
    <property type="entry name" value="BULB_LECTIN"/>
    <property type="match status" value="2"/>
</dbReference>
<name>A0A137NQK2_CONC2</name>
<keyword evidence="4" id="KW-1185">Reference proteome</keyword>
<dbReference type="Proteomes" id="UP000070444">
    <property type="component" value="Unassembled WGS sequence"/>
</dbReference>
<feature type="domain" description="Bulb-type lectin" evidence="2">
    <location>
        <begin position="661"/>
        <end position="754"/>
    </location>
</feature>
<feature type="compositionally biased region" description="Polar residues" evidence="1">
    <location>
        <begin position="264"/>
        <end position="278"/>
    </location>
</feature>
<dbReference type="InterPro" id="IPR001480">
    <property type="entry name" value="Bulb-type_lectin_dom"/>
</dbReference>
<evidence type="ECO:0000256" key="1">
    <source>
        <dbReference type="SAM" id="MobiDB-lite"/>
    </source>
</evidence>
<dbReference type="STRING" id="796925.A0A137NQK2"/>
<accession>A0A137NQK2</accession>
<feature type="domain" description="Bulb-type lectin" evidence="2">
    <location>
        <begin position="483"/>
        <end position="612"/>
    </location>
</feature>
<evidence type="ECO:0000259" key="2">
    <source>
        <dbReference type="PROSITE" id="PS50927"/>
    </source>
</evidence>
<evidence type="ECO:0000313" key="4">
    <source>
        <dbReference type="Proteomes" id="UP000070444"/>
    </source>
</evidence>
<feature type="compositionally biased region" description="Low complexity" evidence="1">
    <location>
        <begin position="184"/>
        <end position="203"/>
    </location>
</feature>
<dbReference type="EMBL" id="KQ965005">
    <property type="protein sequence ID" value="KXN65043.1"/>
    <property type="molecule type" value="Genomic_DNA"/>
</dbReference>
<gene>
    <name evidence="3" type="ORF">CONCODRAFT_169882</name>
</gene>
<reference evidence="3 4" key="1">
    <citation type="journal article" date="2015" name="Genome Biol. Evol.">
        <title>Phylogenomic analyses indicate that early fungi evolved digesting cell walls of algal ancestors of land plants.</title>
        <authorList>
            <person name="Chang Y."/>
            <person name="Wang S."/>
            <person name="Sekimoto S."/>
            <person name="Aerts A.L."/>
            <person name="Choi C."/>
            <person name="Clum A."/>
            <person name="LaButti K.M."/>
            <person name="Lindquist E.A."/>
            <person name="Yee Ngan C."/>
            <person name="Ohm R.A."/>
            <person name="Salamov A.A."/>
            <person name="Grigoriev I.V."/>
            <person name="Spatafora J.W."/>
            <person name="Berbee M.L."/>
        </authorList>
    </citation>
    <scope>NUCLEOTIDE SEQUENCE [LARGE SCALE GENOMIC DNA]</scope>
    <source>
        <strain evidence="3 4">NRRL 28638</strain>
    </source>
</reference>
<feature type="region of interest" description="Disordered" evidence="1">
    <location>
        <begin position="263"/>
        <end position="378"/>
    </location>
</feature>
<dbReference type="AlphaFoldDB" id="A0A137NQK2"/>